<feature type="compositionally biased region" description="Low complexity" evidence="1">
    <location>
        <begin position="97"/>
        <end position="108"/>
    </location>
</feature>
<feature type="compositionally biased region" description="Basic and acidic residues" evidence="1">
    <location>
        <begin position="200"/>
        <end position="210"/>
    </location>
</feature>
<feature type="compositionally biased region" description="Low complexity" evidence="1">
    <location>
        <begin position="189"/>
        <end position="199"/>
    </location>
</feature>
<dbReference type="EMBL" id="GU943054">
    <property type="protein sequence ID" value="ADD95004.1"/>
    <property type="molecule type" value="Genomic_DNA"/>
</dbReference>
<organism evidence="2 3">
    <name type="scientific">uncultured phage MedDCM-OCT-S04-C24</name>
    <dbReference type="NCBI Taxonomy" id="743543"/>
    <lineage>
        <taxon>Viruses</taxon>
        <taxon>Duplodnaviria</taxon>
        <taxon>Heunggongvirae</taxon>
        <taxon>Uroviricota</taxon>
        <taxon>Caudoviricetes</taxon>
        <taxon>Autographivirales</taxon>
        <taxon>Pekhitvirus</taxon>
        <taxon>Pekhitvirus S04C24</taxon>
    </lineage>
</organism>
<accession>D6PH03</accession>
<proteinExistence type="predicted"/>
<evidence type="ECO:0000313" key="3">
    <source>
        <dbReference type="Proteomes" id="UP000584901"/>
    </source>
</evidence>
<evidence type="ECO:0000313" key="2">
    <source>
        <dbReference type="EMBL" id="ADD95004.1"/>
    </source>
</evidence>
<protein>
    <submittedName>
        <fullName evidence="2">Uncharacterized protein</fullName>
    </submittedName>
</protein>
<keyword evidence="3" id="KW-1185">Reference proteome</keyword>
<reference evidence="2 3" key="1">
    <citation type="journal article" date="2010" name="ISME J.">
        <title>Metagenome of the Mediterranean deep chlorophyll maximum studied by direct and fosmid library 454 pyrosequencing.</title>
        <authorList>
            <person name="Ghai R."/>
            <person name="Martin-Cuadrado A.B."/>
            <person name="Molto A.G."/>
            <person name="Heredia I.G."/>
            <person name="Cabrera R."/>
            <person name="Martin J."/>
            <person name="Verdu M."/>
            <person name="Deschamps P."/>
            <person name="Moreira D."/>
            <person name="Lopez-Garcia P."/>
            <person name="Mira A."/>
            <person name="Rodriguez-Valera F."/>
        </authorList>
    </citation>
    <scope>NUCLEOTIDE SEQUENCE [LARGE SCALE GENOMIC DNA]</scope>
</reference>
<dbReference type="GeneID" id="54998820"/>
<sequence length="275" mass="29326">MAETKYNRIFDGGIMAGLPTGGRGNAATYSALQAAANQRRDLFSGSGKSNLGKIGIKEGYSFTGGAGKELVDTVSYKGSGAYSGGTFNIYRDKPAETTTTTDPDTTDPGEGMTDPNYGVGSPAEPTNPYQNEIDKLQTQIGTISGQIGGYTETINRLTGQMETMQTNFGKQLETIMASNAKAMEEMNAQYQTQMRQQQEAQERERQRRELAAQTAAANQARAGQQADFQLGSGMMRGIFGGLAGFKRRGKVKASTSDALSIGAATEKSSNKMLNV</sequence>
<feature type="region of interest" description="Disordered" evidence="1">
    <location>
        <begin position="189"/>
        <end position="218"/>
    </location>
</feature>
<name>D6PH03_9CAUD</name>
<dbReference type="Proteomes" id="UP000584901">
    <property type="component" value="Segment"/>
</dbReference>
<dbReference type="KEGG" id="vg:54998820"/>
<feature type="region of interest" description="Disordered" evidence="1">
    <location>
        <begin position="92"/>
        <end position="120"/>
    </location>
</feature>
<dbReference type="RefSeq" id="YP_009807930.1">
    <property type="nucleotide sequence ID" value="NC_048031.1"/>
</dbReference>
<evidence type="ECO:0000256" key="1">
    <source>
        <dbReference type="SAM" id="MobiDB-lite"/>
    </source>
</evidence>